<evidence type="ECO:0000313" key="1">
    <source>
        <dbReference type="EMBL" id="KNC93642.1"/>
    </source>
</evidence>
<dbReference type="Pfam" id="PF07358">
    <property type="entry name" value="DUF1482"/>
    <property type="match status" value="1"/>
</dbReference>
<dbReference type="RefSeq" id="WP_049856964.1">
    <property type="nucleotide sequence ID" value="NZ_JNGI01000048.1"/>
</dbReference>
<dbReference type="PATRIC" id="fig|379893.4.peg.3823"/>
<organism evidence="1 2">
    <name type="scientific">Trabulsiella odontotermitis</name>
    <dbReference type="NCBI Taxonomy" id="379893"/>
    <lineage>
        <taxon>Bacteria</taxon>
        <taxon>Pseudomonadati</taxon>
        <taxon>Pseudomonadota</taxon>
        <taxon>Gammaproteobacteria</taxon>
        <taxon>Enterobacterales</taxon>
        <taxon>Enterobacteriaceae</taxon>
        <taxon>Trabulsiella</taxon>
    </lineage>
</organism>
<name>A0A0L0GXK2_9ENTR</name>
<evidence type="ECO:0000313" key="2">
    <source>
        <dbReference type="Proteomes" id="UP000037393"/>
    </source>
</evidence>
<dbReference type="InterPro" id="IPR009954">
    <property type="entry name" value="DUF1482"/>
</dbReference>
<dbReference type="Proteomes" id="UP000037393">
    <property type="component" value="Unassembled WGS sequence"/>
</dbReference>
<gene>
    <name evidence="1" type="ORF">GM31_18860</name>
</gene>
<dbReference type="OrthoDB" id="6420389at2"/>
<protein>
    <recommendedName>
        <fullName evidence="3">DUF1482 domain-containing protein</fullName>
    </recommendedName>
</protein>
<accession>A0A0L0GXK2</accession>
<keyword evidence="2" id="KW-1185">Reference proteome</keyword>
<dbReference type="AlphaFoldDB" id="A0A0L0GXK2"/>
<proteinExistence type="predicted"/>
<comment type="caution">
    <text evidence="1">The sequence shown here is derived from an EMBL/GenBank/DDBJ whole genome shotgun (WGS) entry which is preliminary data.</text>
</comment>
<reference evidence="1 2" key="1">
    <citation type="journal article" date="2015" name="Appl. Environ. Microbiol.">
        <title>The Enterobacterium Trabulsiella odontotermitis Presents Novel Adaptations Related to Its Association with Fungus-Growing Termites.</title>
        <authorList>
            <person name="Sapountzis P."/>
            <person name="Gruntjes T."/>
            <person name="Otani S."/>
            <person name="Estevez J."/>
            <person name="da Costa R.R."/>
            <person name="Plunkett G.3rd."/>
            <person name="Perna N.T."/>
            <person name="Poulsen M."/>
        </authorList>
    </citation>
    <scope>NUCLEOTIDE SEQUENCE [LARGE SCALE GENOMIC DNA]</scope>
    <source>
        <strain evidence="1 2">12</strain>
    </source>
</reference>
<dbReference type="EMBL" id="JNGI01000048">
    <property type="protein sequence ID" value="KNC93642.1"/>
    <property type="molecule type" value="Genomic_DNA"/>
</dbReference>
<evidence type="ECO:0008006" key="3">
    <source>
        <dbReference type="Google" id="ProtNLM"/>
    </source>
</evidence>
<sequence>MGTLYALVLTVAMSNGDYQDVVLDVYGSEQQCESAKTEQHVSGACHAVDGVIHSEDIPEEIAKH</sequence>